<evidence type="ECO:0000313" key="1">
    <source>
        <dbReference type="EMBL" id="KIM27157.1"/>
    </source>
</evidence>
<reference evidence="2" key="2">
    <citation type="submission" date="2015-01" db="EMBL/GenBank/DDBJ databases">
        <title>Evolutionary Origins and Diversification of the Mycorrhizal Mutualists.</title>
        <authorList>
            <consortium name="DOE Joint Genome Institute"/>
            <consortium name="Mycorrhizal Genomics Consortium"/>
            <person name="Kohler A."/>
            <person name="Kuo A."/>
            <person name="Nagy L.G."/>
            <person name="Floudas D."/>
            <person name="Copeland A."/>
            <person name="Barry K.W."/>
            <person name="Cichocki N."/>
            <person name="Veneault-Fourrey C."/>
            <person name="LaButti K."/>
            <person name="Lindquist E.A."/>
            <person name="Lipzen A."/>
            <person name="Lundell T."/>
            <person name="Morin E."/>
            <person name="Murat C."/>
            <person name="Riley R."/>
            <person name="Ohm R."/>
            <person name="Sun H."/>
            <person name="Tunlid A."/>
            <person name="Henrissat B."/>
            <person name="Grigoriev I.V."/>
            <person name="Hibbett D.S."/>
            <person name="Martin F."/>
        </authorList>
    </citation>
    <scope>NUCLEOTIDE SEQUENCE [LARGE SCALE GENOMIC DNA]</scope>
    <source>
        <strain evidence="2">MAFF 305830</strain>
    </source>
</reference>
<organism evidence="1 2">
    <name type="scientific">Serendipita vermifera MAFF 305830</name>
    <dbReference type="NCBI Taxonomy" id="933852"/>
    <lineage>
        <taxon>Eukaryota</taxon>
        <taxon>Fungi</taxon>
        <taxon>Dikarya</taxon>
        <taxon>Basidiomycota</taxon>
        <taxon>Agaricomycotina</taxon>
        <taxon>Agaricomycetes</taxon>
        <taxon>Sebacinales</taxon>
        <taxon>Serendipitaceae</taxon>
        <taxon>Serendipita</taxon>
    </lineage>
</organism>
<gene>
    <name evidence="1" type="ORF">M408DRAFT_174096</name>
</gene>
<protein>
    <submittedName>
        <fullName evidence="1">Uncharacterized protein</fullName>
    </submittedName>
</protein>
<dbReference type="AlphaFoldDB" id="A0A0C2XDM0"/>
<keyword evidence="2" id="KW-1185">Reference proteome</keyword>
<dbReference type="HOGENOM" id="CLU_2159967_0_0_1"/>
<evidence type="ECO:0000313" key="2">
    <source>
        <dbReference type="Proteomes" id="UP000054097"/>
    </source>
</evidence>
<proteinExistence type="predicted"/>
<dbReference type="EMBL" id="KN824301">
    <property type="protein sequence ID" value="KIM27157.1"/>
    <property type="molecule type" value="Genomic_DNA"/>
</dbReference>
<sequence length="111" mass="12809">MPRSEDLGILSGSRTVNEAAYFLDILRTKRVRQCCALPPFHSCRPALHNPPSNRWEMVTSKAYFPPPPQSLPLPAFPCIFCRSTHIFYYFHRVQRKRKSSLKGEVSNFAKL</sequence>
<name>A0A0C2XDM0_SERVB</name>
<reference evidence="1 2" key="1">
    <citation type="submission" date="2014-04" db="EMBL/GenBank/DDBJ databases">
        <authorList>
            <consortium name="DOE Joint Genome Institute"/>
            <person name="Kuo A."/>
            <person name="Zuccaro A."/>
            <person name="Kohler A."/>
            <person name="Nagy L.G."/>
            <person name="Floudas D."/>
            <person name="Copeland A."/>
            <person name="Barry K.W."/>
            <person name="Cichocki N."/>
            <person name="Veneault-Fourrey C."/>
            <person name="LaButti K."/>
            <person name="Lindquist E.A."/>
            <person name="Lipzen A."/>
            <person name="Lundell T."/>
            <person name="Morin E."/>
            <person name="Murat C."/>
            <person name="Sun H."/>
            <person name="Tunlid A."/>
            <person name="Henrissat B."/>
            <person name="Grigoriev I.V."/>
            <person name="Hibbett D.S."/>
            <person name="Martin F."/>
            <person name="Nordberg H.P."/>
            <person name="Cantor M.N."/>
            <person name="Hua S.X."/>
        </authorList>
    </citation>
    <scope>NUCLEOTIDE SEQUENCE [LARGE SCALE GENOMIC DNA]</scope>
    <source>
        <strain evidence="1 2">MAFF 305830</strain>
    </source>
</reference>
<dbReference type="Proteomes" id="UP000054097">
    <property type="component" value="Unassembled WGS sequence"/>
</dbReference>
<accession>A0A0C2XDM0</accession>